<evidence type="ECO:0000259" key="1">
    <source>
        <dbReference type="PROSITE" id="PS51085"/>
    </source>
</evidence>
<keyword evidence="3" id="KW-1185">Reference proteome</keyword>
<dbReference type="EMBL" id="QLMH01000027">
    <property type="protein sequence ID" value="RAK14953.1"/>
    <property type="molecule type" value="Genomic_DNA"/>
</dbReference>
<dbReference type="Gene3D" id="3.10.20.30">
    <property type="match status" value="1"/>
</dbReference>
<dbReference type="RefSeq" id="WP_111646544.1">
    <property type="nucleotide sequence ID" value="NZ_QLMH01000027.1"/>
</dbReference>
<reference evidence="2 3" key="1">
    <citation type="submission" date="2018-06" db="EMBL/GenBank/DDBJ databases">
        <title>Genomic Encyclopedia of Type Strains, Phase III (KMG-III): the genomes of soil and plant-associated and newly described type strains.</title>
        <authorList>
            <person name="Whitman W."/>
        </authorList>
    </citation>
    <scope>NUCLEOTIDE SEQUENCE [LARGE SCALE GENOMIC DNA]</scope>
    <source>
        <strain evidence="2 3">CGMCC 1.8979</strain>
    </source>
</reference>
<evidence type="ECO:0000313" key="3">
    <source>
        <dbReference type="Proteomes" id="UP000248555"/>
    </source>
</evidence>
<evidence type="ECO:0000313" key="2">
    <source>
        <dbReference type="EMBL" id="RAK14953.1"/>
    </source>
</evidence>
<name>A0A327Y1R5_9BACL</name>
<dbReference type="CDD" id="cd00207">
    <property type="entry name" value="fer2"/>
    <property type="match status" value="1"/>
</dbReference>
<feature type="domain" description="2Fe-2S ferredoxin-type" evidence="1">
    <location>
        <begin position="3"/>
        <end position="101"/>
    </location>
</feature>
<dbReference type="Proteomes" id="UP000248555">
    <property type="component" value="Unassembled WGS sequence"/>
</dbReference>
<dbReference type="InterPro" id="IPR036010">
    <property type="entry name" value="2Fe-2S_ferredoxin-like_sf"/>
</dbReference>
<dbReference type="Pfam" id="PF00111">
    <property type="entry name" value="Fer2"/>
    <property type="match status" value="1"/>
</dbReference>
<dbReference type="PROSITE" id="PS51085">
    <property type="entry name" value="2FE2S_FER_2"/>
    <property type="match status" value="1"/>
</dbReference>
<dbReference type="InterPro" id="IPR001041">
    <property type="entry name" value="2Fe-2S_ferredoxin-type"/>
</dbReference>
<dbReference type="GO" id="GO:0051536">
    <property type="term" value="F:iron-sulfur cluster binding"/>
    <property type="evidence" value="ECO:0007669"/>
    <property type="project" value="InterPro"/>
</dbReference>
<accession>A0A327Y1R5</accession>
<gene>
    <name evidence="2" type="ORF">B0I26_12720</name>
</gene>
<dbReference type="OrthoDB" id="9810588at2"/>
<dbReference type="SUPFAM" id="SSF54292">
    <property type="entry name" value="2Fe-2S ferredoxin-like"/>
    <property type="match status" value="1"/>
</dbReference>
<protein>
    <submittedName>
        <fullName evidence="2">CDP-4-dehydro-6-deoxyglucose reductase</fullName>
    </submittedName>
</protein>
<comment type="caution">
    <text evidence="2">The sequence shown here is derived from an EMBL/GenBank/DDBJ whole genome shotgun (WGS) entry which is preliminary data.</text>
</comment>
<organism evidence="2 3">
    <name type="scientific">Paranoxybacillus vitaminiphilus</name>
    <dbReference type="NCBI Taxonomy" id="581036"/>
    <lineage>
        <taxon>Bacteria</taxon>
        <taxon>Bacillati</taxon>
        <taxon>Bacillota</taxon>
        <taxon>Bacilli</taxon>
        <taxon>Bacillales</taxon>
        <taxon>Anoxybacillaceae</taxon>
        <taxon>Paranoxybacillus</taxon>
    </lineage>
</organism>
<sequence>MKKQLVIRVEPYGKEVTGSKEETVLEILRKQFYGRDGQPSFRGCWRGGCAFCKVELLEGEVNHNEIYSRTALADEEREKNFILTCQSQPLSDLIIRFLEKEDPISRLIRLKSETIK</sequence>
<dbReference type="InterPro" id="IPR012675">
    <property type="entry name" value="Beta-grasp_dom_sf"/>
</dbReference>
<dbReference type="AlphaFoldDB" id="A0A327Y1R5"/>
<proteinExistence type="predicted"/>